<keyword evidence="1 6" id="KW-0479">Metal-binding</keyword>
<keyword evidence="2" id="KW-0223">Dioxygenase</keyword>
<dbReference type="Pfam" id="PF13532">
    <property type="entry name" value="2OG-FeII_Oxy_2"/>
    <property type="match status" value="1"/>
</dbReference>
<evidence type="ECO:0000256" key="6">
    <source>
        <dbReference type="PIRSR" id="PIRSR604574-2"/>
    </source>
</evidence>
<dbReference type="InterPro" id="IPR027450">
    <property type="entry name" value="AlkB-like"/>
</dbReference>
<dbReference type="Proteomes" id="UP000219111">
    <property type="component" value="Unassembled WGS sequence"/>
</dbReference>
<dbReference type="SUPFAM" id="SSF51197">
    <property type="entry name" value="Clavaminate synthase-like"/>
    <property type="match status" value="1"/>
</dbReference>
<dbReference type="GO" id="GO:0035513">
    <property type="term" value="P:oxidative RNA demethylation"/>
    <property type="evidence" value="ECO:0007669"/>
    <property type="project" value="TreeGrafter"/>
</dbReference>
<reference evidence="9" key="1">
    <citation type="submission" date="2017-08" db="EMBL/GenBank/DDBJ databases">
        <authorList>
            <person name="Varghese N."/>
            <person name="Submissions S."/>
        </authorList>
    </citation>
    <scope>NUCLEOTIDE SEQUENCE [LARGE SCALE GENOMIC DNA]</scope>
    <source>
        <strain evidence="9">JA276</strain>
    </source>
</reference>
<dbReference type="AlphaFoldDB" id="A0A285RS08"/>
<feature type="binding site" evidence="5">
    <location>
        <begin position="206"/>
        <end position="212"/>
    </location>
    <ligand>
        <name>2-oxoglutarate</name>
        <dbReference type="ChEBI" id="CHEBI:16810"/>
    </ligand>
</feature>
<protein>
    <submittedName>
        <fullName evidence="8">DNA alkylation damage repair protein AlkB</fullName>
    </submittedName>
</protein>
<dbReference type="EMBL" id="OBMT01000001">
    <property type="protein sequence ID" value="SOB95107.1"/>
    <property type="molecule type" value="Genomic_DNA"/>
</dbReference>
<feature type="binding site" evidence="5">
    <location>
        <position position="75"/>
    </location>
    <ligand>
        <name>substrate</name>
    </ligand>
</feature>
<feature type="binding site" evidence="5">
    <location>
        <position position="162"/>
    </location>
    <ligand>
        <name>substrate</name>
    </ligand>
</feature>
<proteinExistence type="predicted"/>
<evidence type="ECO:0000256" key="2">
    <source>
        <dbReference type="ARBA" id="ARBA00022964"/>
    </source>
</evidence>
<gene>
    <name evidence="8" type="ORF">SAMN05877831_101795</name>
</gene>
<evidence type="ECO:0000259" key="7">
    <source>
        <dbReference type="PROSITE" id="PS51471"/>
    </source>
</evidence>
<dbReference type="GO" id="GO:0008198">
    <property type="term" value="F:ferrous iron binding"/>
    <property type="evidence" value="ECO:0007669"/>
    <property type="project" value="TreeGrafter"/>
</dbReference>
<comment type="cofactor">
    <cofactor evidence="6">
        <name>Fe(2+)</name>
        <dbReference type="ChEBI" id="CHEBI:29033"/>
    </cofactor>
    <text evidence="6">Binds 1 Fe(2+) ion per subunit.</text>
</comment>
<feature type="binding site" evidence="5">
    <location>
        <begin position="82"/>
        <end position="84"/>
    </location>
    <ligand>
        <name>substrate</name>
    </ligand>
</feature>
<feature type="binding site" evidence="6">
    <location>
        <position position="188"/>
    </location>
    <ligand>
        <name>Fe cation</name>
        <dbReference type="ChEBI" id="CHEBI:24875"/>
        <note>catalytic</note>
    </ligand>
</feature>
<feature type="binding site" evidence="5">
    <location>
        <position position="136"/>
    </location>
    <ligand>
        <name>substrate</name>
    </ligand>
</feature>
<feature type="binding site" evidence="6">
    <location>
        <position position="132"/>
    </location>
    <ligand>
        <name>Fe cation</name>
        <dbReference type="ChEBI" id="CHEBI:24875"/>
        <note>catalytic</note>
    </ligand>
</feature>
<feature type="binding site" evidence="5">
    <location>
        <begin position="121"/>
        <end position="123"/>
    </location>
    <ligand>
        <name>2-oxoglutarate</name>
        <dbReference type="ChEBI" id="CHEBI:16810"/>
    </ligand>
</feature>
<name>A0A285RS08_9RHOB</name>
<sequence>MTQIGCASATPAPQRPQPQQIRGFRYYPGWLTPAEQAALVADLRAVVAAAPLFSPMTPTGKPMSVQMTSAGRFGWVSDRRGYRYSETHPGGRGWPAIPESVLAIWRAVSGSAREPECCLINHYSAGARMGLHQDRDEADFAAPVVSISLGDDGLFRIGNATRGGKTQSLWLRSGDVLVMGGAARLLYHGIDRIAPGTSLLLAQGGRLNVTLRVVT</sequence>
<dbReference type="PROSITE" id="PS51471">
    <property type="entry name" value="FE2OG_OXY"/>
    <property type="match status" value="1"/>
</dbReference>
<organism evidence="8 9">
    <name type="scientific">Rhodobacter maris</name>
    <dbReference type="NCBI Taxonomy" id="446682"/>
    <lineage>
        <taxon>Bacteria</taxon>
        <taxon>Pseudomonadati</taxon>
        <taxon>Pseudomonadota</taxon>
        <taxon>Alphaproteobacteria</taxon>
        <taxon>Rhodobacterales</taxon>
        <taxon>Rhodobacter group</taxon>
        <taxon>Rhodobacter</taxon>
    </lineage>
</organism>
<feature type="binding site" evidence="6">
    <location>
        <position position="134"/>
    </location>
    <ligand>
        <name>Fe cation</name>
        <dbReference type="ChEBI" id="CHEBI:24875"/>
        <note>catalytic</note>
    </ligand>
</feature>
<dbReference type="GO" id="GO:0005737">
    <property type="term" value="C:cytoplasm"/>
    <property type="evidence" value="ECO:0007669"/>
    <property type="project" value="TreeGrafter"/>
</dbReference>
<feature type="domain" description="Fe2OG dioxygenase" evidence="7">
    <location>
        <begin position="114"/>
        <end position="215"/>
    </location>
</feature>
<evidence type="ECO:0000313" key="9">
    <source>
        <dbReference type="Proteomes" id="UP000219111"/>
    </source>
</evidence>
<keyword evidence="3" id="KW-0560">Oxidoreductase</keyword>
<dbReference type="InterPro" id="IPR004574">
    <property type="entry name" value="Alkb"/>
</dbReference>
<dbReference type="InterPro" id="IPR037151">
    <property type="entry name" value="AlkB-like_sf"/>
</dbReference>
<evidence type="ECO:0000256" key="3">
    <source>
        <dbReference type="ARBA" id="ARBA00023002"/>
    </source>
</evidence>
<dbReference type="GO" id="GO:0035516">
    <property type="term" value="F:broad specificity oxidative DNA demethylase activity"/>
    <property type="evidence" value="ECO:0007669"/>
    <property type="project" value="TreeGrafter"/>
</dbReference>
<accession>A0A285RS08</accession>
<dbReference type="OrthoDB" id="9796932at2"/>
<dbReference type="GO" id="GO:0035515">
    <property type="term" value="F:oxidative RNA demethylase activity"/>
    <property type="evidence" value="ECO:0007669"/>
    <property type="project" value="TreeGrafter"/>
</dbReference>
<dbReference type="PANTHER" id="PTHR16557">
    <property type="entry name" value="ALKYLATED DNA REPAIR PROTEIN ALKB-RELATED"/>
    <property type="match status" value="1"/>
</dbReference>
<dbReference type="PANTHER" id="PTHR16557:SF2">
    <property type="entry name" value="NUCLEIC ACID DIOXYGENASE ALKBH1"/>
    <property type="match status" value="1"/>
</dbReference>
<dbReference type="RefSeq" id="WP_097068762.1">
    <property type="nucleotide sequence ID" value="NZ_OBMT01000001.1"/>
</dbReference>
<dbReference type="InterPro" id="IPR005123">
    <property type="entry name" value="Oxoglu/Fe-dep_dioxygenase_dom"/>
</dbReference>
<dbReference type="Gene3D" id="2.60.120.590">
    <property type="entry name" value="Alpha-ketoglutarate-dependent dioxygenase AlkB-like"/>
    <property type="match status" value="1"/>
</dbReference>
<keyword evidence="4 6" id="KW-0408">Iron</keyword>
<evidence type="ECO:0000256" key="1">
    <source>
        <dbReference type="ARBA" id="ARBA00022723"/>
    </source>
</evidence>
<keyword evidence="9" id="KW-1185">Reference proteome</keyword>
<evidence type="ECO:0000256" key="4">
    <source>
        <dbReference type="ARBA" id="ARBA00023004"/>
    </source>
</evidence>
<evidence type="ECO:0000313" key="8">
    <source>
        <dbReference type="EMBL" id="SOB95107.1"/>
    </source>
</evidence>
<evidence type="ECO:0000256" key="5">
    <source>
        <dbReference type="PIRSR" id="PIRSR604574-1"/>
    </source>
</evidence>